<gene>
    <name evidence="1" type="ORF">ACFSGI_00925</name>
</gene>
<dbReference type="EMBL" id="JBHUGF010000001">
    <property type="protein sequence ID" value="MFD1988532.1"/>
    <property type="molecule type" value="Genomic_DNA"/>
</dbReference>
<evidence type="ECO:0000313" key="1">
    <source>
        <dbReference type="EMBL" id="MFD1988532.1"/>
    </source>
</evidence>
<accession>A0ABW4ULV8</accession>
<evidence type="ECO:0000313" key="2">
    <source>
        <dbReference type="Proteomes" id="UP001597403"/>
    </source>
</evidence>
<protein>
    <submittedName>
        <fullName evidence="1">Uncharacterized protein</fullName>
    </submittedName>
</protein>
<dbReference type="RefSeq" id="WP_204826509.1">
    <property type="nucleotide sequence ID" value="NZ_JBHUGF010000001.1"/>
</dbReference>
<name>A0ABW4ULV8_9BACL</name>
<sequence length="292" mass="32076">MSTIEWTVSNWQVSTGQIKADVYPATAKPTEESQVILHIDLPSEEDKQKMLQSLSASAWSMYLLLNMESPSSSTTAKEIELMPKHVLQDVHDWSGAGEDLLLYTPYIKDQSSAVIDLPVRQVEGSSEQQSPQVQALVQQSSERLAANPLLAWELAGWSPKVLSKDIFHIWGQQVSAQAQSEFAVEDGTMGGQSFSDEPNLGSLLAEAATAGTLHQPGEGLAEVEAYLNKSNKQWNKQLEGATAKKLIPFVESKELDLPDIEALLPGVQGASIGYQEVRKQVAERMMRSHFAK</sequence>
<keyword evidence="2" id="KW-1185">Reference proteome</keyword>
<organism evidence="1 2">
    <name type="scientific">Paenibacillus nicotianae</name>
    <dbReference type="NCBI Taxonomy" id="1526551"/>
    <lineage>
        <taxon>Bacteria</taxon>
        <taxon>Bacillati</taxon>
        <taxon>Bacillota</taxon>
        <taxon>Bacilli</taxon>
        <taxon>Bacillales</taxon>
        <taxon>Paenibacillaceae</taxon>
        <taxon>Paenibacillus</taxon>
    </lineage>
</organism>
<comment type="caution">
    <text evidence="1">The sequence shown here is derived from an EMBL/GenBank/DDBJ whole genome shotgun (WGS) entry which is preliminary data.</text>
</comment>
<dbReference type="Proteomes" id="UP001597403">
    <property type="component" value="Unassembled WGS sequence"/>
</dbReference>
<reference evidence="2" key="1">
    <citation type="journal article" date="2019" name="Int. J. Syst. Evol. Microbiol.">
        <title>The Global Catalogue of Microorganisms (GCM) 10K type strain sequencing project: providing services to taxonomists for standard genome sequencing and annotation.</title>
        <authorList>
            <consortium name="The Broad Institute Genomics Platform"/>
            <consortium name="The Broad Institute Genome Sequencing Center for Infectious Disease"/>
            <person name="Wu L."/>
            <person name="Ma J."/>
        </authorList>
    </citation>
    <scope>NUCLEOTIDE SEQUENCE [LARGE SCALE GENOMIC DNA]</scope>
    <source>
        <strain evidence="2">CGMCC 1.15067</strain>
    </source>
</reference>
<proteinExistence type="predicted"/>